<gene>
    <name evidence="1" type="ORF">QO014_002006</name>
</gene>
<comment type="caution">
    <text evidence="1">The sequence shown here is derived from an EMBL/GenBank/DDBJ whole genome shotgun (WGS) entry which is preliminary data.</text>
</comment>
<sequence>MIASLPMYGVDPAAVERFWGVLAAKLAERGLADVPAQLAWPDDLAAHWRAPDLLISQACGYPLVQGLSHHVRVVGAFCYAAEGCTGSDYRSRLVTRKDLALDGIADFRGRTVAFNSRDSQSGYNGLRALVAPLQTDGRFFGATVETGAHRRSIEAVLGGAADIAAIDCVTLALIARSEPEIVAGLKDVGATAPAPGLPVITSATTSDADLERLRQAIEDTVADPALAAISEALLIAGFERLDLADYARCTAMRDFAIERGYPELA</sequence>
<dbReference type="Pfam" id="PF12974">
    <property type="entry name" value="Phosphonate-bd"/>
    <property type="match status" value="1"/>
</dbReference>
<organism evidence="1 2">
    <name type="scientific">Kaistia dalseonensis</name>
    <dbReference type="NCBI Taxonomy" id="410840"/>
    <lineage>
        <taxon>Bacteria</taxon>
        <taxon>Pseudomonadati</taxon>
        <taxon>Pseudomonadota</taxon>
        <taxon>Alphaproteobacteria</taxon>
        <taxon>Hyphomicrobiales</taxon>
        <taxon>Kaistiaceae</taxon>
        <taxon>Kaistia</taxon>
    </lineage>
</organism>
<protein>
    <submittedName>
        <fullName evidence="1">ABC-type phosphate/phosphonate transport system substrate-binding protein</fullName>
    </submittedName>
</protein>
<dbReference type="SUPFAM" id="SSF53850">
    <property type="entry name" value="Periplasmic binding protein-like II"/>
    <property type="match status" value="1"/>
</dbReference>
<dbReference type="EMBL" id="JAUSVO010000002">
    <property type="protein sequence ID" value="MDQ0437621.1"/>
    <property type="molecule type" value="Genomic_DNA"/>
</dbReference>
<keyword evidence="2" id="KW-1185">Reference proteome</keyword>
<reference evidence="1 2" key="1">
    <citation type="submission" date="2023-07" db="EMBL/GenBank/DDBJ databases">
        <title>Genomic Encyclopedia of Type Strains, Phase IV (KMG-IV): sequencing the most valuable type-strain genomes for metagenomic binning, comparative biology and taxonomic classification.</title>
        <authorList>
            <person name="Goeker M."/>
        </authorList>
    </citation>
    <scope>NUCLEOTIDE SEQUENCE [LARGE SCALE GENOMIC DNA]</scope>
    <source>
        <strain evidence="1 2">B6-8</strain>
    </source>
</reference>
<dbReference type="Proteomes" id="UP001241603">
    <property type="component" value="Unassembled WGS sequence"/>
</dbReference>
<name>A0ABU0H824_9HYPH</name>
<proteinExistence type="predicted"/>
<dbReference type="RefSeq" id="WP_266348527.1">
    <property type="nucleotide sequence ID" value="NZ_JAPKNG010000002.1"/>
</dbReference>
<dbReference type="PANTHER" id="PTHR35841:SF1">
    <property type="entry name" value="PHOSPHONATES-BINDING PERIPLASMIC PROTEIN"/>
    <property type="match status" value="1"/>
</dbReference>
<evidence type="ECO:0000313" key="1">
    <source>
        <dbReference type="EMBL" id="MDQ0437621.1"/>
    </source>
</evidence>
<evidence type="ECO:0000313" key="2">
    <source>
        <dbReference type="Proteomes" id="UP001241603"/>
    </source>
</evidence>
<accession>A0ABU0H824</accession>
<dbReference type="PANTHER" id="PTHR35841">
    <property type="entry name" value="PHOSPHONATES-BINDING PERIPLASMIC PROTEIN"/>
    <property type="match status" value="1"/>
</dbReference>
<dbReference type="Gene3D" id="3.40.190.10">
    <property type="entry name" value="Periplasmic binding protein-like II"/>
    <property type="match status" value="1"/>
</dbReference>